<comment type="caution">
    <text evidence="6">The sequence shown here is derived from an EMBL/GenBank/DDBJ whole genome shotgun (WGS) entry which is preliminary data.</text>
</comment>
<gene>
    <name evidence="6" type="ORF">NG792_04140</name>
</gene>
<evidence type="ECO:0000313" key="7">
    <source>
        <dbReference type="Proteomes" id="UP001525961"/>
    </source>
</evidence>
<dbReference type="PANTHER" id="PTHR13806:SF46">
    <property type="entry name" value="FLOTILLIN-1-RELATED"/>
    <property type="match status" value="1"/>
</dbReference>
<dbReference type="SUPFAM" id="SSF117892">
    <property type="entry name" value="Band 7/SPFH domain"/>
    <property type="match status" value="1"/>
</dbReference>
<sequence length="532" mass="57545">MEVILGLLAILGAAGGAGALVINNLYYICQPSEVLIFAGSARPLDDNRIAGYRLVKGGSSIRLPLLERAYRMDLTNMIIELRVTNAYSKGGIPLKVEGVANIKIAGTEPTIHNAIERLLGKTRKEIEKIAQETLEGNLRGVLASLTPEQINEDKIAFAKSLLEEAEDDLEKLGLVLDNLQIQNISDDVRYLDSIGRKQRAELVRDARIAEAKAKAQSVIRTAENDQSTSIKRIASQVEMTRAEANRRIQDAKTMRAALVAEAEAEIGSEVARTQADVAVQTERIKQVEQQLQADVVAPAEAQCKRAIAEAKGKASAIIEDGKAQAMGTKRLAESWKAAGPSAREIFLLQKLEPLLKTMVSTVPDVRIQNLTSIDTTNGNTAGKMASFLEQLRASTGVDVAGVVRNFGSGDRTDLQEVTFSTPPKLPDTHILSTAAPAAQKLPGTKTMTGQEAVTPMNALYAEVQAFLETLSQGNPSSAVAEQAIEQYINFNSNLKNQLQKLKELGGTEAVRAVFDHPSLHVPVGMIEKWIAK</sequence>
<dbReference type="InterPro" id="IPR001107">
    <property type="entry name" value="Band_7"/>
</dbReference>
<accession>A0ABT2N2M8</accession>
<evidence type="ECO:0000256" key="3">
    <source>
        <dbReference type="ARBA" id="ARBA00023136"/>
    </source>
</evidence>
<protein>
    <submittedName>
        <fullName evidence="6">SPFH domain-containing protein</fullName>
    </submittedName>
</protein>
<evidence type="ECO:0000256" key="4">
    <source>
        <dbReference type="SAM" id="Coils"/>
    </source>
</evidence>
<comment type="similarity">
    <text evidence="2">Belongs to the band 7/mec-2 family. Flotillin subfamily.</text>
</comment>
<feature type="coiled-coil region" evidence="4">
    <location>
        <begin position="155"/>
        <end position="182"/>
    </location>
</feature>
<dbReference type="InterPro" id="IPR036013">
    <property type="entry name" value="Band_7/SPFH_dom_sf"/>
</dbReference>
<keyword evidence="4" id="KW-0175">Coiled coil</keyword>
<dbReference type="EMBL" id="JAMXFA010000004">
    <property type="protein sequence ID" value="MCT7976917.1"/>
    <property type="molecule type" value="Genomic_DNA"/>
</dbReference>
<dbReference type="PANTHER" id="PTHR13806">
    <property type="entry name" value="FLOTILLIN-RELATED"/>
    <property type="match status" value="1"/>
</dbReference>
<dbReference type="RefSeq" id="WP_261234651.1">
    <property type="nucleotide sequence ID" value="NZ_JAMXFA010000004.1"/>
</dbReference>
<proteinExistence type="inferred from homology"/>
<dbReference type="InterPro" id="IPR027705">
    <property type="entry name" value="Flotillin_fam"/>
</dbReference>
<evidence type="ECO:0000313" key="6">
    <source>
        <dbReference type="EMBL" id="MCT7976917.1"/>
    </source>
</evidence>
<evidence type="ECO:0000256" key="1">
    <source>
        <dbReference type="ARBA" id="ARBA00004370"/>
    </source>
</evidence>
<keyword evidence="3" id="KW-0472">Membrane</keyword>
<evidence type="ECO:0000259" key="5">
    <source>
        <dbReference type="SMART" id="SM00244"/>
    </source>
</evidence>
<organism evidence="6 7">
    <name type="scientific">Laspinema olomoucense D3b</name>
    <dbReference type="NCBI Taxonomy" id="2953688"/>
    <lineage>
        <taxon>Bacteria</taxon>
        <taxon>Bacillati</taxon>
        <taxon>Cyanobacteriota</taxon>
        <taxon>Cyanophyceae</taxon>
        <taxon>Oscillatoriophycideae</taxon>
        <taxon>Oscillatoriales</taxon>
        <taxon>Laspinemataceae</taxon>
        <taxon>Laspinema</taxon>
        <taxon>Laspinema olomoucense</taxon>
    </lineage>
</organism>
<comment type="subcellular location">
    <subcellularLocation>
        <location evidence="1">Membrane</location>
    </subcellularLocation>
</comment>
<dbReference type="SMART" id="SM00244">
    <property type="entry name" value="PHB"/>
    <property type="match status" value="1"/>
</dbReference>
<keyword evidence="7" id="KW-1185">Reference proteome</keyword>
<dbReference type="Pfam" id="PF01145">
    <property type="entry name" value="Band_7"/>
    <property type="match status" value="1"/>
</dbReference>
<dbReference type="CDD" id="cd03399">
    <property type="entry name" value="SPFH_flotillin"/>
    <property type="match status" value="1"/>
</dbReference>
<dbReference type="Proteomes" id="UP001525961">
    <property type="component" value="Unassembled WGS sequence"/>
</dbReference>
<feature type="coiled-coil region" evidence="4">
    <location>
        <begin position="234"/>
        <end position="290"/>
    </location>
</feature>
<dbReference type="Gene3D" id="3.30.479.30">
    <property type="entry name" value="Band 7 domain"/>
    <property type="match status" value="1"/>
</dbReference>
<name>A0ABT2N2M8_9CYAN</name>
<reference evidence="6 7" key="1">
    <citation type="journal article" date="2022" name="Front. Microbiol.">
        <title>High genomic differentiation and limited gene flow indicate recent cryptic speciation within the genus Laspinema (cyanobacteria).</title>
        <authorList>
            <person name="Stanojkovic A."/>
            <person name="Skoupy S."/>
            <person name="Skaloud P."/>
            <person name="Dvorak P."/>
        </authorList>
    </citation>
    <scope>NUCLEOTIDE SEQUENCE [LARGE SCALE GENOMIC DNA]</scope>
    <source>
        <strain evidence="6 7">D3b</strain>
    </source>
</reference>
<evidence type="ECO:0000256" key="2">
    <source>
        <dbReference type="ARBA" id="ARBA00007161"/>
    </source>
</evidence>
<feature type="domain" description="Band 7" evidence="5">
    <location>
        <begin position="24"/>
        <end position="198"/>
    </location>
</feature>